<gene>
    <name evidence="2" type="ORF">L1049_008329</name>
</gene>
<accession>A0AAP0S3D3</accession>
<evidence type="ECO:0000256" key="1">
    <source>
        <dbReference type="SAM" id="MobiDB-lite"/>
    </source>
</evidence>
<dbReference type="EMBL" id="JBBPBK010000002">
    <property type="protein sequence ID" value="KAK9290163.1"/>
    <property type="molecule type" value="Genomic_DNA"/>
</dbReference>
<evidence type="ECO:0000313" key="3">
    <source>
        <dbReference type="Proteomes" id="UP001415857"/>
    </source>
</evidence>
<dbReference type="AlphaFoldDB" id="A0AAP0S3D3"/>
<name>A0AAP0S3D3_LIQFO</name>
<feature type="compositionally biased region" description="Basic and acidic residues" evidence="1">
    <location>
        <begin position="19"/>
        <end position="31"/>
    </location>
</feature>
<reference evidence="2 3" key="1">
    <citation type="journal article" date="2024" name="Plant J.">
        <title>Genome sequences and population genomics reveal climatic adaptation and genomic divergence between two closely related sweetgum species.</title>
        <authorList>
            <person name="Xu W.Q."/>
            <person name="Ren C.Q."/>
            <person name="Zhang X.Y."/>
            <person name="Comes H.P."/>
            <person name="Liu X.H."/>
            <person name="Li Y.G."/>
            <person name="Kettle C.J."/>
            <person name="Jalonen R."/>
            <person name="Gaisberger H."/>
            <person name="Ma Y.Z."/>
            <person name="Qiu Y.X."/>
        </authorList>
    </citation>
    <scope>NUCLEOTIDE SEQUENCE [LARGE SCALE GENOMIC DNA]</scope>
    <source>
        <strain evidence="2">Hangzhou</strain>
    </source>
</reference>
<proteinExistence type="predicted"/>
<dbReference type="Proteomes" id="UP001415857">
    <property type="component" value="Unassembled WGS sequence"/>
</dbReference>
<feature type="compositionally biased region" description="Basic residues" evidence="1">
    <location>
        <begin position="1"/>
        <end position="18"/>
    </location>
</feature>
<keyword evidence="3" id="KW-1185">Reference proteome</keyword>
<comment type="caution">
    <text evidence="2">The sequence shown here is derived from an EMBL/GenBank/DDBJ whole genome shotgun (WGS) entry which is preliminary data.</text>
</comment>
<evidence type="ECO:0000313" key="2">
    <source>
        <dbReference type="EMBL" id="KAK9290163.1"/>
    </source>
</evidence>
<sequence length="226" mass="25532">MEIKHQRKKRSKRFLHKKEKSELRQNEDVNLHVKSHGNGSLREEEDGQADHNGEHVNQVGEEQDRQAEPNGELVNQVDNHQIRESIDGKQQAEHSVPCVNDNLLCREEDATAFGGAVGVLTEEKQGGGKIDEECPSVKGLEGQQNQIPAGGDCDYDNSCFRDRETILVSWRPAEVGIQQDDLQQVTDPHQEPACEPNNDVLETSEDENDKAVVSNYSIRFRNQEKR</sequence>
<organism evidence="2 3">
    <name type="scientific">Liquidambar formosana</name>
    <name type="common">Formosan gum</name>
    <dbReference type="NCBI Taxonomy" id="63359"/>
    <lineage>
        <taxon>Eukaryota</taxon>
        <taxon>Viridiplantae</taxon>
        <taxon>Streptophyta</taxon>
        <taxon>Embryophyta</taxon>
        <taxon>Tracheophyta</taxon>
        <taxon>Spermatophyta</taxon>
        <taxon>Magnoliopsida</taxon>
        <taxon>eudicotyledons</taxon>
        <taxon>Gunneridae</taxon>
        <taxon>Pentapetalae</taxon>
        <taxon>Saxifragales</taxon>
        <taxon>Altingiaceae</taxon>
        <taxon>Liquidambar</taxon>
    </lineage>
</organism>
<protein>
    <submittedName>
        <fullName evidence="2">Uncharacterized protein</fullName>
    </submittedName>
</protein>
<feature type="region of interest" description="Disordered" evidence="1">
    <location>
        <begin position="1"/>
        <end position="71"/>
    </location>
</feature>
<feature type="region of interest" description="Disordered" evidence="1">
    <location>
        <begin position="185"/>
        <end position="216"/>
    </location>
</feature>